<reference evidence="1" key="1">
    <citation type="journal article" date="2014" name="Front. Microbiol.">
        <title>High frequency of phylogenetically diverse reductive dehalogenase-homologous genes in deep subseafloor sedimentary metagenomes.</title>
        <authorList>
            <person name="Kawai M."/>
            <person name="Futagami T."/>
            <person name="Toyoda A."/>
            <person name="Takaki Y."/>
            <person name="Nishi S."/>
            <person name="Hori S."/>
            <person name="Arai W."/>
            <person name="Tsubouchi T."/>
            <person name="Morono Y."/>
            <person name="Uchiyama I."/>
            <person name="Ito T."/>
            <person name="Fujiyama A."/>
            <person name="Inagaki F."/>
            <person name="Takami H."/>
        </authorList>
    </citation>
    <scope>NUCLEOTIDE SEQUENCE</scope>
    <source>
        <strain evidence="1">Expedition CK06-06</strain>
    </source>
</reference>
<protein>
    <recommendedName>
        <fullName evidence="2">SGNH hydrolase-type esterase domain-containing protein</fullName>
    </recommendedName>
</protein>
<feature type="non-terminal residue" evidence="1">
    <location>
        <position position="189"/>
    </location>
</feature>
<organism evidence="1">
    <name type="scientific">marine sediment metagenome</name>
    <dbReference type="NCBI Taxonomy" id="412755"/>
    <lineage>
        <taxon>unclassified sequences</taxon>
        <taxon>metagenomes</taxon>
        <taxon>ecological metagenomes</taxon>
    </lineage>
</organism>
<dbReference type="AlphaFoldDB" id="X1MI91"/>
<name>X1MI91_9ZZZZ</name>
<gene>
    <name evidence="1" type="ORF">S06H3_16044</name>
</gene>
<accession>X1MI91</accession>
<evidence type="ECO:0008006" key="2">
    <source>
        <dbReference type="Google" id="ProtNLM"/>
    </source>
</evidence>
<evidence type="ECO:0000313" key="1">
    <source>
        <dbReference type="EMBL" id="GAI14435.1"/>
    </source>
</evidence>
<comment type="caution">
    <text evidence="1">The sequence shown here is derived from an EMBL/GenBank/DDBJ whole genome shotgun (WGS) entry which is preliminary data.</text>
</comment>
<sequence length="189" mass="20923">MELSLRIVGYGFPAAAIIKCEVDGRDAYCNNVKFGWRFFPRNIARESEPFIIPADKPDDTYRIFVLGASAAKGEPDPAFCFGRFLRLMLQEEYPSVKFELIAITMTAINSHVVLEIAKDCARHDADLFIVYLGNNEVVGPYGAGTVFAPLSARLSVIRIGIALKATRLGQLLTNLVELVGAEKDIPKIW</sequence>
<proteinExistence type="predicted"/>
<dbReference type="EMBL" id="BARV01007920">
    <property type="protein sequence ID" value="GAI14435.1"/>
    <property type="molecule type" value="Genomic_DNA"/>
</dbReference>